<name>A0A1G2LF05_9BACT</name>
<sequence length="73" mass="8564">MATKKTDVHTFPTSYEENAEEGIRYLEDDLSYEEAKVFFDQARTRGSAELEDDEDRQFTLSYQNGAYTLIRRT</sequence>
<dbReference type="Proteomes" id="UP000176705">
    <property type="component" value="Unassembled WGS sequence"/>
</dbReference>
<dbReference type="AlphaFoldDB" id="A0A1G2LF05"/>
<protein>
    <submittedName>
        <fullName evidence="1">Uncharacterized protein</fullName>
    </submittedName>
</protein>
<comment type="caution">
    <text evidence="1">The sequence shown here is derived from an EMBL/GenBank/DDBJ whole genome shotgun (WGS) entry which is preliminary data.</text>
</comment>
<organism evidence="1 2">
    <name type="scientific">Candidatus Sungbacteria bacterium RIFCSPLOWO2_01_FULL_59_16</name>
    <dbReference type="NCBI Taxonomy" id="1802280"/>
    <lineage>
        <taxon>Bacteria</taxon>
        <taxon>Candidatus Sungiibacteriota</taxon>
    </lineage>
</organism>
<gene>
    <name evidence="1" type="ORF">A3B37_02460</name>
</gene>
<dbReference type="EMBL" id="MHQS01000003">
    <property type="protein sequence ID" value="OHA09402.1"/>
    <property type="molecule type" value="Genomic_DNA"/>
</dbReference>
<accession>A0A1G2LF05</accession>
<reference evidence="1 2" key="1">
    <citation type="journal article" date="2016" name="Nat. Commun.">
        <title>Thousands of microbial genomes shed light on interconnected biogeochemical processes in an aquifer system.</title>
        <authorList>
            <person name="Anantharaman K."/>
            <person name="Brown C.T."/>
            <person name="Hug L.A."/>
            <person name="Sharon I."/>
            <person name="Castelle C.J."/>
            <person name="Probst A.J."/>
            <person name="Thomas B.C."/>
            <person name="Singh A."/>
            <person name="Wilkins M.J."/>
            <person name="Karaoz U."/>
            <person name="Brodie E.L."/>
            <person name="Williams K.H."/>
            <person name="Hubbard S.S."/>
            <person name="Banfield J.F."/>
        </authorList>
    </citation>
    <scope>NUCLEOTIDE SEQUENCE [LARGE SCALE GENOMIC DNA]</scope>
</reference>
<proteinExistence type="predicted"/>
<dbReference type="STRING" id="1802280.A3B37_02460"/>
<evidence type="ECO:0000313" key="1">
    <source>
        <dbReference type="EMBL" id="OHA09402.1"/>
    </source>
</evidence>
<evidence type="ECO:0000313" key="2">
    <source>
        <dbReference type="Proteomes" id="UP000176705"/>
    </source>
</evidence>